<comment type="similarity">
    <text evidence="2">Belongs to the bacterial sugar transferase family.</text>
</comment>
<proteinExistence type="inferred from homology"/>
<evidence type="ECO:0000313" key="10">
    <source>
        <dbReference type="Proteomes" id="UP001589716"/>
    </source>
</evidence>
<feature type="transmembrane region" description="Helical" evidence="7">
    <location>
        <begin position="302"/>
        <end position="322"/>
    </location>
</feature>
<feature type="transmembrane region" description="Helical" evidence="7">
    <location>
        <begin position="31"/>
        <end position="49"/>
    </location>
</feature>
<reference evidence="9 10" key="1">
    <citation type="submission" date="2024-09" db="EMBL/GenBank/DDBJ databases">
        <authorList>
            <person name="Sun Q."/>
            <person name="Mori K."/>
        </authorList>
    </citation>
    <scope>NUCLEOTIDE SEQUENCE [LARGE SCALE GENOMIC DNA]</scope>
    <source>
        <strain evidence="9 10">JCM 4414</strain>
    </source>
</reference>
<keyword evidence="5 7" id="KW-1133">Transmembrane helix</keyword>
<dbReference type="PANTHER" id="PTHR30576:SF10">
    <property type="entry name" value="SLL5057 PROTEIN"/>
    <property type="match status" value="1"/>
</dbReference>
<dbReference type="Proteomes" id="UP001589716">
    <property type="component" value="Unassembled WGS sequence"/>
</dbReference>
<evidence type="ECO:0000256" key="1">
    <source>
        <dbReference type="ARBA" id="ARBA00004141"/>
    </source>
</evidence>
<feature type="transmembrane region" description="Helical" evidence="7">
    <location>
        <begin position="55"/>
        <end position="74"/>
    </location>
</feature>
<evidence type="ECO:0000256" key="3">
    <source>
        <dbReference type="ARBA" id="ARBA00022679"/>
    </source>
</evidence>
<dbReference type="NCBIfam" id="TIGR03025">
    <property type="entry name" value="EPS_sugtrans"/>
    <property type="match status" value="1"/>
</dbReference>
<dbReference type="InterPro" id="IPR017475">
    <property type="entry name" value="EPS_sugar_tfrase"/>
</dbReference>
<dbReference type="GO" id="GO:0016740">
    <property type="term" value="F:transferase activity"/>
    <property type="evidence" value="ECO:0007669"/>
    <property type="project" value="UniProtKB-KW"/>
</dbReference>
<gene>
    <name evidence="9" type="ORF">ACFFTP_19635</name>
</gene>
<dbReference type="InterPro" id="IPR003362">
    <property type="entry name" value="Bact_transf"/>
</dbReference>
<evidence type="ECO:0000259" key="8">
    <source>
        <dbReference type="Pfam" id="PF02397"/>
    </source>
</evidence>
<accession>A0ABV5QSA0</accession>
<dbReference type="EC" id="2.7.8.-" evidence="9"/>
<dbReference type="EMBL" id="JBHMCT010000012">
    <property type="protein sequence ID" value="MFB9556392.1"/>
    <property type="molecule type" value="Genomic_DNA"/>
</dbReference>
<evidence type="ECO:0000256" key="5">
    <source>
        <dbReference type="ARBA" id="ARBA00022989"/>
    </source>
</evidence>
<dbReference type="RefSeq" id="WP_345490885.1">
    <property type="nucleotide sequence ID" value="NZ_BAAAWU010000001.1"/>
</dbReference>
<comment type="subcellular location">
    <subcellularLocation>
        <location evidence="1">Membrane</location>
        <topology evidence="1">Multi-pass membrane protein</topology>
    </subcellularLocation>
</comment>
<protein>
    <submittedName>
        <fullName evidence="9">Sugar transferase</fullName>
        <ecNumber evidence="9">2.7.8.-</ecNumber>
    </submittedName>
</protein>
<feature type="transmembrane region" description="Helical" evidence="7">
    <location>
        <begin position="86"/>
        <end position="106"/>
    </location>
</feature>
<dbReference type="Pfam" id="PF02397">
    <property type="entry name" value="Bac_transf"/>
    <property type="match status" value="1"/>
</dbReference>
<evidence type="ECO:0000256" key="7">
    <source>
        <dbReference type="SAM" id="Phobius"/>
    </source>
</evidence>
<evidence type="ECO:0000313" key="9">
    <source>
        <dbReference type="EMBL" id="MFB9556392.1"/>
    </source>
</evidence>
<name>A0ABV5QSA0_9ACTN</name>
<keyword evidence="6 7" id="KW-0472">Membrane</keyword>
<feature type="domain" description="Bacterial sugar transferase" evidence="8">
    <location>
        <begin position="296"/>
        <end position="484"/>
    </location>
</feature>
<evidence type="ECO:0000256" key="2">
    <source>
        <dbReference type="ARBA" id="ARBA00006464"/>
    </source>
</evidence>
<keyword evidence="10" id="KW-1185">Reference proteome</keyword>
<dbReference type="PANTHER" id="PTHR30576">
    <property type="entry name" value="COLANIC BIOSYNTHESIS UDP-GLUCOSE LIPID CARRIER TRANSFERASE"/>
    <property type="match status" value="1"/>
</dbReference>
<comment type="caution">
    <text evidence="9">The sequence shown here is derived from an EMBL/GenBank/DDBJ whole genome shotgun (WGS) entry which is preliminary data.</text>
</comment>
<feature type="transmembrane region" description="Helical" evidence="7">
    <location>
        <begin position="118"/>
        <end position="136"/>
    </location>
</feature>
<evidence type="ECO:0000256" key="4">
    <source>
        <dbReference type="ARBA" id="ARBA00022692"/>
    </source>
</evidence>
<keyword evidence="3 9" id="KW-0808">Transferase</keyword>
<organism evidence="9 10">
    <name type="scientific">Streptomyces roseoviridis</name>
    <dbReference type="NCBI Taxonomy" id="67361"/>
    <lineage>
        <taxon>Bacteria</taxon>
        <taxon>Bacillati</taxon>
        <taxon>Actinomycetota</taxon>
        <taxon>Actinomycetes</taxon>
        <taxon>Kitasatosporales</taxon>
        <taxon>Streptomycetaceae</taxon>
        <taxon>Streptomyces</taxon>
    </lineage>
</organism>
<evidence type="ECO:0000256" key="6">
    <source>
        <dbReference type="ARBA" id="ARBA00023136"/>
    </source>
</evidence>
<keyword evidence="4 7" id="KW-0812">Transmembrane</keyword>
<sequence length="490" mass="52240">MTVLPVTHERHRVESTHFDVHRLWWRRRHQIVLLAADTAAAVVAALLVLRAGGHWPVVLGLPPAWVAVLSAHRAHARGPLGSGGEVYRRVLRGALVLPALAAAAGWGVAGDLGVAHEMMLAAPAAAALSLAARFVVRRRLRRGWARGRNRTTAVLVGPAGGVAELLTALLRDGRAGAPAGSALQGMDIAGVCLTDPRNAREVDAFGVPVLGGVDEVPGAIRAFGGGTAVVVLPAPEIEASLLRRLAWSTAAAGGDFLLAPALGDVAAARLEVRPVGGVPLLHVRAPRLSRLARLPKEVAERLIAAVLLLLLSPLMCAVALTVRLGSRGPALFRQVRVGLHGKQFTMLKFRTMRPDAEARRAELAHANHNSDGLLFKVRDDPRVTRVGATLRRYSLDELPQLINVLGGHMSLIGPRPPLPEEVAGYSHEVRRRLLVKPGLTGLWQVSGRSDLPWEEAVRLDLAYVDNWSLGLDAVILLRTGPAVLRGTGAY</sequence>